<gene>
    <name evidence="2" type="ORF">GA0061071_101483</name>
</gene>
<reference evidence="3" key="1">
    <citation type="submission" date="2016-08" db="EMBL/GenBank/DDBJ databases">
        <authorList>
            <person name="Varghese N."/>
            <person name="Submissions Spin"/>
        </authorList>
    </citation>
    <scope>NUCLEOTIDE SEQUENCE [LARGE SCALE GENOMIC DNA]</scope>
    <source>
        <strain evidence="3">REICA_082</strain>
    </source>
</reference>
<proteinExistence type="predicted"/>
<dbReference type="RefSeq" id="WP_209446700.1">
    <property type="nucleotide sequence ID" value="NZ_FMAY01000001.1"/>
</dbReference>
<dbReference type="EMBL" id="FMAY01000001">
    <property type="protein sequence ID" value="SCB79353.1"/>
    <property type="molecule type" value="Genomic_DNA"/>
</dbReference>
<dbReference type="AlphaFoldDB" id="A0A1C3ZAS4"/>
<dbReference type="InterPro" id="IPR020017">
    <property type="entry name" value="XapX_domain"/>
</dbReference>
<evidence type="ECO:0000313" key="2">
    <source>
        <dbReference type="EMBL" id="SCB79353.1"/>
    </source>
</evidence>
<dbReference type="Proteomes" id="UP000198975">
    <property type="component" value="Unassembled WGS sequence"/>
</dbReference>
<organism evidence="2 3">
    <name type="scientific">Kosakonia oryzendophytica</name>
    <dbReference type="NCBI Taxonomy" id="1005665"/>
    <lineage>
        <taxon>Bacteria</taxon>
        <taxon>Pseudomonadati</taxon>
        <taxon>Pseudomonadota</taxon>
        <taxon>Gammaproteobacteria</taxon>
        <taxon>Enterobacterales</taxon>
        <taxon>Enterobacteriaceae</taxon>
        <taxon>Kosakonia</taxon>
    </lineage>
</organism>
<sequence>MDALLATIAGIIVGAIFTLIKLPIPAPPYLPGVMGVVGVYLGGHLGNYVMTFLR</sequence>
<keyword evidence="3" id="KW-1185">Reference proteome</keyword>
<evidence type="ECO:0000313" key="3">
    <source>
        <dbReference type="Proteomes" id="UP000198975"/>
    </source>
</evidence>
<dbReference type="NCBIfam" id="TIGR03510">
    <property type="entry name" value="XapX"/>
    <property type="match status" value="1"/>
</dbReference>
<keyword evidence="1" id="KW-0812">Transmembrane</keyword>
<protein>
    <submittedName>
        <fullName evidence="2">XapX domain-containing protein</fullName>
    </submittedName>
</protein>
<feature type="transmembrane region" description="Helical" evidence="1">
    <location>
        <begin position="28"/>
        <end position="50"/>
    </location>
</feature>
<keyword evidence="1" id="KW-0472">Membrane</keyword>
<name>A0A1C3ZAS4_9ENTR</name>
<accession>A0A1C3ZAS4</accession>
<keyword evidence="1" id="KW-1133">Transmembrane helix</keyword>
<evidence type="ECO:0000256" key="1">
    <source>
        <dbReference type="SAM" id="Phobius"/>
    </source>
</evidence>